<feature type="domain" description="Glycoside hydrolase family 2" evidence="8">
    <location>
        <begin position="736"/>
        <end position="810"/>
    </location>
</feature>
<dbReference type="Gene3D" id="3.20.20.80">
    <property type="entry name" value="Glycosidases"/>
    <property type="match status" value="1"/>
</dbReference>
<dbReference type="Gene3D" id="2.60.40.10">
    <property type="entry name" value="Immunoglobulins"/>
    <property type="match status" value="3"/>
</dbReference>
<dbReference type="Proteomes" id="UP000515789">
    <property type="component" value="Chromosome"/>
</dbReference>
<feature type="domain" description="Glycoside hydrolase family 2 catalytic" evidence="5">
    <location>
        <begin position="313"/>
        <end position="577"/>
    </location>
</feature>
<dbReference type="InterPro" id="IPR013783">
    <property type="entry name" value="Ig-like_fold"/>
</dbReference>
<dbReference type="SUPFAM" id="SSF49785">
    <property type="entry name" value="Galactose-binding domain-like"/>
    <property type="match status" value="1"/>
</dbReference>
<evidence type="ECO:0000259" key="4">
    <source>
        <dbReference type="Pfam" id="PF00703"/>
    </source>
</evidence>
<dbReference type="GO" id="GO:0005975">
    <property type="term" value="P:carbohydrate metabolic process"/>
    <property type="evidence" value="ECO:0007669"/>
    <property type="project" value="InterPro"/>
</dbReference>
<dbReference type="InterPro" id="IPR006104">
    <property type="entry name" value="Glyco_hydro_2_N"/>
</dbReference>
<keyword evidence="2 9" id="KW-0378">Hydrolase</keyword>
<gene>
    <name evidence="9" type="ORF">E5259_03935</name>
</gene>
<dbReference type="AlphaFoldDB" id="A0A7G5MQC1"/>
<evidence type="ECO:0000259" key="7">
    <source>
        <dbReference type="Pfam" id="PF16355"/>
    </source>
</evidence>
<accession>A0A7G5MQC1</accession>
<dbReference type="PANTHER" id="PTHR42732">
    <property type="entry name" value="BETA-GALACTOSIDASE"/>
    <property type="match status" value="1"/>
</dbReference>
<feature type="domain" description="Glycoside hydrolase family 2 immunoglobulin-like beta-sandwich" evidence="4">
    <location>
        <begin position="170"/>
        <end position="280"/>
    </location>
</feature>
<keyword evidence="3" id="KW-0326">Glycosidase</keyword>
<evidence type="ECO:0000256" key="2">
    <source>
        <dbReference type="ARBA" id="ARBA00022801"/>
    </source>
</evidence>
<dbReference type="Gene3D" id="2.60.120.260">
    <property type="entry name" value="Galactose-binding domain-like"/>
    <property type="match status" value="1"/>
</dbReference>
<dbReference type="InterPro" id="IPR051913">
    <property type="entry name" value="GH2_Domain-Containing"/>
</dbReference>
<organism evidence="9 10">
    <name type="scientific">Blautia producta</name>
    <dbReference type="NCBI Taxonomy" id="33035"/>
    <lineage>
        <taxon>Bacteria</taxon>
        <taxon>Bacillati</taxon>
        <taxon>Bacillota</taxon>
        <taxon>Clostridia</taxon>
        <taxon>Lachnospirales</taxon>
        <taxon>Lachnospiraceae</taxon>
        <taxon>Blautia</taxon>
    </lineage>
</organism>
<comment type="similarity">
    <text evidence="1">Belongs to the glycosyl hydrolase 2 family.</text>
</comment>
<evidence type="ECO:0000256" key="3">
    <source>
        <dbReference type="ARBA" id="ARBA00023295"/>
    </source>
</evidence>
<dbReference type="GO" id="GO:0004553">
    <property type="term" value="F:hydrolase activity, hydrolyzing O-glycosyl compounds"/>
    <property type="evidence" value="ECO:0007669"/>
    <property type="project" value="InterPro"/>
</dbReference>
<feature type="domain" description="DUF4982" evidence="7">
    <location>
        <begin position="648"/>
        <end position="705"/>
    </location>
</feature>
<dbReference type="InterPro" id="IPR017853">
    <property type="entry name" value="GH"/>
</dbReference>
<dbReference type="Pfam" id="PF00703">
    <property type="entry name" value="Glyco_hydro_2"/>
    <property type="match status" value="1"/>
</dbReference>
<dbReference type="RefSeq" id="WP_018593101.1">
    <property type="nucleotide sequence ID" value="NZ_CABLBP010000001.1"/>
</dbReference>
<evidence type="ECO:0000259" key="8">
    <source>
        <dbReference type="Pfam" id="PF18565"/>
    </source>
</evidence>
<sequence>MNTTHYPIDKNCRFHLSDCPDAWQAWYDDSDWESVSLPHDWSVTLPFSREYSSGTGYLAGGIGWYRFRITPHESWKGKRLYLAFDGVYKNSRVWCNSYYLGNRPNGYISFTYDITEQFSFDRENIICVCADHRDIADSRWFTGSGITRKVQLIVQEPVHMVPWSMAFETPEVSSQKAAFCASCEIKNDTLEEVQVTAKFRLIKTENTKSNIENCNFPAHETPPENSHTSSYTENRIQAEASVNMRIPAGAACRAKVAGEVLSPVLWSPDSPDLYTLETWICPADSVSGQACHAEAYRVDSRKVGIRSIRFDADTGFYLNDKNMLIKGVCVHHDAGCLGAAVPVPVWERRLKKLKDMGCNAIRMSHNPHMPELYDLCDSMGFLVIDEAFDEWEGPKNKWSTGHNVYPPKHQGYYLDFPRWHREDLTDLVRRDRCHPSIIMWSIGNEIDYPNDPYCHASFTTMTGNNDADKPAEERQYNPKRPDAGRLAVLAERLTKIVKESDKTRPVTLAAAFPELSSRLGFLDSLDVAGYNYKEHLYDESHRRFPDKPFIGSENGHSLEAWEAVTKNPYISGQFLWTGIDYLGEAKGWPIHGSDAGLLTLAGFEKPGYYRRQSLWSAKPMVHLSTARLDTDQGEWTPVSDTWNYPEKEKVLVKCYTNLPQVELWLNDKCLGTYQKPPACDAVMINTDYVPGTLKALGKASDGTEVSHTLTTTGTACRISLRCYEDILPSAAKPTFRQIEVLMKDTWGNPVLSDCSLLHVEAENGQILGLENGDLTDVTDYSAAFRRAYHGRLLIYVNHIDEEKEMTVTVFGDAEANIKTAVLTLSSLK</sequence>
<feature type="domain" description="Glycosyl hydrolases family 2 sugar binding" evidence="6">
    <location>
        <begin position="60"/>
        <end position="153"/>
    </location>
</feature>
<evidence type="ECO:0000313" key="10">
    <source>
        <dbReference type="Proteomes" id="UP000515789"/>
    </source>
</evidence>
<evidence type="ECO:0000313" key="9">
    <source>
        <dbReference type="EMBL" id="QMW76814.1"/>
    </source>
</evidence>
<evidence type="ECO:0000259" key="5">
    <source>
        <dbReference type="Pfam" id="PF02836"/>
    </source>
</evidence>
<dbReference type="InterPro" id="IPR032311">
    <property type="entry name" value="DUF4982"/>
</dbReference>
<dbReference type="InterPro" id="IPR040605">
    <property type="entry name" value="Glyco_hydro2_dom5"/>
</dbReference>
<dbReference type="SUPFAM" id="SSF51445">
    <property type="entry name" value="(Trans)glycosidases"/>
    <property type="match status" value="1"/>
</dbReference>
<dbReference type="InterPro" id="IPR006102">
    <property type="entry name" value="Ig-like_GH2"/>
</dbReference>
<name>A0A7G5MQC1_9FIRM</name>
<dbReference type="EMBL" id="CP039126">
    <property type="protein sequence ID" value="QMW76814.1"/>
    <property type="molecule type" value="Genomic_DNA"/>
</dbReference>
<evidence type="ECO:0000259" key="6">
    <source>
        <dbReference type="Pfam" id="PF02837"/>
    </source>
</evidence>
<dbReference type="Pfam" id="PF16355">
    <property type="entry name" value="DUF4982"/>
    <property type="match status" value="1"/>
</dbReference>
<dbReference type="InterPro" id="IPR008979">
    <property type="entry name" value="Galactose-bd-like_sf"/>
</dbReference>
<proteinExistence type="inferred from homology"/>
<dbReference type="InterPro" id="IPR006103">
    <property type="entry name" value="Glyco_hydro_2_cat"/>
</dbReference>
<reference evidence="9 10" key="1">
    <citation type="submission" date="2019-04" db="EMBL/GenBank/DDBJ databases">
        <authorList>
            <person name="Schori C."/>
            <person name="Ahrens C."/>
        </authorList>
    </citation>
    <scope>NUCLEOTIDE SEQUENCE [LARGE SCALE GENOMIC DNA]</scope>
    <source>
        <strain evidence="9 10">DSM 2950</strain>
    </source>
</reference>
<evidence type="ECO:0000256" key="1">
    <source>
        <dbReference type="ARBA" id="ARBA00007401"/>
    </source>
</evidence>
<dbReference type="Pfam" id="PF18565">
    <property type="entry name" value="Glyco_hydro2_C5"/>
    <property type="match status" value="1"/>
</dbReference>
<dbReference type="PANTHER" id="PTHR42732:SF1">
    <property type="entry name" value="BETA-MANNOSIDASE"/>
    <property type="match status" value="1"/>
</dbReference>
<dbReference type="InterPro" id="IPR006101">
    <property type="entry name" value="Glyco_hydro_2"/>
</dbReference>
<protein>
    <submittedName>
        <fullName evidence="9">Glycoside hydrolase family 2 protein</fullName>
    </submittedName>
</protein>
<dbReference type="GeneID" id="75052482"/>
<dbReference type="Pfam" id="PF02836">
    <property type="entry name" value="Glyco_hydro_2_C"/>
    <property type="match status" value="1"/>
</dbReference>
<dbReference type="Pfam" id="PF02837">
    <property type="entry name" value="Glyco_hydro_2_N"/>
    <property type="match status" value="1"/>
</dbReference>
<dbReference type="PRINTS" id="PR00132">
    <property type="entry name" value="GLHYDRLASE2"/>
</dbReference>